<feature type="domain" description="S1 motif" evidence="9">
    <location>
        <begin position="138"/>
        <end position="203"/>
    </location>
</feature>
<dbReference type="FunFam" id="3.30.300.20:FF:000002">
    <property type="entry name" value="Transcription termination/antitermination protein NusA"/>
    <property type="match status" value="1"/>
</dbReference>
<comment type="function">
    <text evidence="7">Participates in both transcription termination and antitermination.</text>
</comment>
<keyword evidence="5 7" id="KW-0805">Transcription regulation</keyword>
<proteinExistence type="inferred from homology"/>
<dbReference type="InterPro" id="IPR003029">
    <property type="entry name" value="S1_domain"/>
</dbReference>
<dbReference type="Pfam" id="PF13184">
    <property type="entry name" value="KH_NusA_1st"/>
    <property type="match status" value="1"/>
</dbReference>
<dbReference type="Gene3D" id="2.40.50.140">
    <property type="entry name" value="Nucleic acid-binding proteins"/>
    <property type="match status" value="1"/>
</dbReference>
<dbReference type="GeneID" id="96866943"/>
<keyword evidence="2 7" id="KW-0963">Cytoplasm</keyword>
<dbReference type="GO" id="GO:0006353">
    <property type="term" value="P:DNA-templated transcription termination"/>
    <property type="evidence" value="ECO:0007669"/>
    <property type="project" value="UniProtKB-UniRule"/>
</dbReference>
<comment type="similarity">
    <text evidence="7">Belongs to the NusA family.</text>
</comment>
<dbReference type="InterPro" id="IPR012340">
    <property type="entry name" value="NA-bd_OB-fold"/>
</dbReference>
<evidence type="ECO:0000256" key="1">
    <source>
        <dbReference type="ARBA" id="ARBA00022472"/>
    </source>
</evidence>
<evidence type="ECO:0000256" key="4">
    <source>
        <dbReference type="ARBA" id="ARBA00022884"/>
    </source>
</evidence>
<dbReference type="InterPro" id="IPR013735">
    <property type="entry name" value="TF_NusA_N"/>
</dbReference>
<dbReference type="RefSeq" id="WP_129692652.1">
    <property type="nucleotide sequence ID" value="NZ_CP033512.2"/>
</dbReference>
<feature type="compositionally biased region" description="Basic and acidic residues" evidence="8">
    <location>
        <begin position="520"/>
        <end position="530"/>
    </location>
</feature>
<evidence type="ECO:0000256" key="3">
    <source>
        <dbReference type="ARBA" id="ARBA00022814"/>
    </source>
</evidence>
<dbReference type="SUPFAM" id="SSF54814">
    <property type="entry name" value="Prokaryotic type KH domain (KH-domain type II)"/>
    <property type="match status" value="2"/>
</dbReference>
<dbReference type="PROSITE" id="PS50126">
    <property type="entry name" value="S1"/>
    <property type="match status" value="1"/>
</dbReference>
<evidence type="ECO:0000259" key="9">
    <source>
        <dbReference type="PROSITE" id="PS50126"/>
    </source>
</evidence>
<protein>
    <recommendedName>
        <fullName evidence="7">Transcription termination/antitermination protein NusA</fullName>
    </recommendedName>
</protein>
<dbReference type="Gene3D" id="3.30.300.20">
    <property type="match status" value="2"/>
</dbReference>
<name>A0A6P1LBS2_MALIO</name>
<dbReference type="InterPro" id="IPR025249">
    <property type="entry name" value="TF_NusA_KH_1st"/>
</dbReference>
<dbReference type="Pfam" id="PF08529">
    <property type="entry name" value="NusA_N"/>
    <property type="match status" value="1"/>
</dbReference>
<dbReference type="Gene3D" id="3.30.1480.10">
    <property type="entry name" value="NusA, N-terminal domain"/>
    <property type="match status" value="1"/>
</dbReference>
<evidence type="ECO:0000256" key="5">
    <source>
        <dbReference type="ARBA" id="ARBA00023015"/>
    </source>
</evidence>
<feature type="region of interest" description="Disordered" evidence="8">
    <location>
        <begin position="373"/>
        <end position="397"/>
    </location>
</feature>
<dbReference type="SUPFAM" id="SSF69705">
    <property type="entry name" value="Transcription factor NusA, N-terminal domain"/>
    <property type="match status" value="1"/>
</dbReference>
<feature type="compositionally biased region" description="Basic residues" evidence="8">
    <location>
        <begin position="531"/>
        <end position="540"/>
    </location>
</feature>
<dbReference type="PANTHER" id="PTHR22648">
    <property type="entry name" value="TRANSCRIPTION TERMINATION FACTOR NUSA"/>
    <property type="match status" value="1"/>
</dbReference>
<keyword evidence="6 7" id="KW-0804">Transcription</keyword>
<dbReference type="PANTHER" id="PTHR22648:SF0">
    <property type="entry name" value="TRANSCRIPTION TERMINATION_ANTITERMINATION PROTEIN NUSA"/>
    <property type="match status" value="1"/>
</dbReference>
<dbReference type="Proteomes" id="UP000464283">
    <property type="component" value="Chromosome"/>
</dbReference>
<evidence type="ECO:0000313" key="11">
    <source>
        <dbReference type="Proteomes" id="UP000464283"/>
    </source>
</evidence>
<organism evidence="10 11">
    <name type="scientific">Malacoplasma iowae 695</name>
    <dbReference type="NCBI Taxonomy" id="1048830"/>
    <lineage>
        <taxon>Bacteria</taxon>
        <taxon>Bacillati</taxon>
        <taxon>Mycoplasmatota</taxon>
        <taxon>Mycoplasmoidales</taxon>
        <taxon>Mycoplasmoidaceae</taxon>
        <taxon>Malacoplasma</taxon>
    </lineage>
</organism>
<dbReference type="InterPro" id="IPR058582">
    <property type="entry name" value="KH_NusA_2nd"/>
</dbReference>
<dbReference type="Pfam" id="PF26594">
    <property type="entry name" value="KH_NusA_2nd"/>
    <property type="match status" value="1"/>
</dbReference>
<dbReference type="NCBIfam" id="TIGR01953">
    <property type="entry name" value="NusA"/>
    <property type="match status" value="1"/>
</dbReference>
<feature type="region of interest" description="Disordered" evidence="8">
    <location>
        <begin position="554"/>
        <end position="575"/>
    </location>
</feature>
<dbReference type="InterPro" id="IPR030842">
    <property type="entry name" value="TF_NusA_bacterial"/>
</dbReference>
<comment type="subcellular location">
    <subcellularLocation>
        <location evidence="7">Cytoplasm</location>
    </subcellularLocation>
</comment>
<dbReference type="GO" id="GO:0003700">
    <property type="term" value="F:DNA-binding transcription factor activity"/>
    <property type="evidence" value="ECO:0007669"/>
    <property type="project" value="InterPro"/>
</dbReference>
<accession>A0A6P1LBS2</accession>
<feature type="compositionally biased region" description="Basic and acidic residues" evidence="8">
    <location>
        <begin position="465"/>
        <end position="475"/>
    </location>
</feature>
<dbReference type="InterPro" id="IPR036555">
    <property type="entry name" value="NusA_N_sf"/>
</dbReference>
<evidence type="ECO:0000256" key="7">
    <source>
        <dbReference type="HAMAP-Rule" id="MF_00945"/>
    </source>
</evidence>
<dbReference type="AlphaFoldDB" id="A0A6P1LBS2"/>
<evidence type="ECO:0000313" key="10">
    <source>
        <dbReference type="EMBL" id="QHG89657.1"/>
    </source>
</evidence>
<dbReference type="HAMAP" id="MF_00945_B">
    <property type="entry name" value="NusA_B"/>
    <property type="match status" value="1"/>
</dbReference>
<gene>
    <name evidence="7 10" type="primary">nusA</name>
    <name evidence="10" type="ORF">EER00_01955</name>
</gene>
<dbReference type="SUPFAM" id="SSF50249">
    <property type="entry name" value="Nucleic acid-binding proteins"/>
    <property type="match status" value="1"/>
</dbReference>
<feature type="compositionally biased region" description="Low complexity" evidence="8">
    <location>
        <begin position="374"/>
        <end position="395"/>
    </location>
</feature>
<keyword evidence="3 7" id="KW-0889">Transcription antitermination</keyword>
<dbReference type="InterPro" id="IPR010213">
    <property type="entry name" value="TF_NusA"/>
</dbReference>
<feature type="region of interest" description="Disordered" evidence="8">
    <location>
        <begin position="465"/>
        <end position="540"/>
    </location>
</feature>
<evidence type="ECO:0000256" key="8">
    <source>
        <dbReference type="SAM" id="MobiDB-lite"/>
    </source>
</evidence>
<evidence type="ECO:0000256" key="6">
    <source>
        <dbReference type="ARBA" id="ARBA00023163"/>
    </source>
</evidence>
<dbReference type="EMBL" id="CP033512">
    <property type="protein sequence ID" value="QHG89657.1"/>
    <property type="molecule type" value="Genomic_DNA"/>
</dbReference>
<dbReference type="InterPro" id="IPR009019">
    <property type="entry name" value="KH_sf_prok-type"/>
</dbReference>
<keyword evidence="1 7" id="KW-0806">Transcription termination</keyword>
<dbReference type="KEGG" id="miw:EER00_01955"/>
<dbReference type="GO" id="GO:0031564">
    <property type="term" value="P:transcription antitermination"/>
    <property type="evidence" value="ECO:0007669"/>
    <property type="project" value="UniProtKB-UniRule"/>
</dbReference>
<keyword evidence="4 7" id="KW-0694">RNA-binding</keyword>
<comment type="subunit">
    <text evidence="7">Monomer. Binds directly to the core enzyme of the DNA-dependent RNA polymerase and to nascent RNA.</text>
</comment>
<sequence length="575" mass="66056">MNMSKIFTLVDDVAKSKSIEKDRVIEVFKYALEKAYLKEFPDSNVEVIVDDSKGLLELYELKTVVDKSEDDIDDDIEITLEEARKENPKINLNDIYKLRINIDKFERRVATHVLSIFQQKMNEITNVKIFEKFKDDVGKVVSREVDKVEKKYVEVKMEDSIMGVLPPSEQIPNEDIKAGRKYAFLIKNVKEESKGWPIVLSRTDNKLLEFLLKTHVPEIDDGTIEIKAIARVPGNKAKVAIKTNNPNIDAIGTCVGNKGERIKNISKELNNEKIDVFLYDENPKQLLINATSPEQIIGLEITDDEDDPDVKYVTIVCKDDEDLAKMIGKMGVNVKLLSMLTKWNIDIVTQAVAIEDKIDYEDVSSLLPQRNSRRVNVGNNNNNKWNQRNKLNNNNIYSSDDLGNSNYDDNWNSSNSIIDSLTDEDVEKLLNSNDISKKKKKKVELDDEDEVVFISKKDIDNEKSFVNENDYKESESTEENSSTEETKSEAEIIQEEKEEEKEVKTYNNSSESIDDFFDEPNTKEKDDIVKHNVKSSKKPKKEKVNIFDEFDVSEDDYDDSAETIDIDDLDYDDLD</sequence>
<evidence type="ECO:0000256" key="2">
    <source>
        <dbReference type="ARBA" id="ARBA00022490"/>
    </source>
</evidence>
<dbReference type="GO" id="GO:0003723">
    <property type="term" value="F:RNA binding"/>
    <property type="evidence" value="ECO:0007669"/>
    <property type="project" value="UniProtKB-UniRule"/>
</dbReference>
<dbReference type="InterPro" id="IPR015946">
    <property type="entry name" value="KH_dom-like_a/b"/>
</dbReference>
<dbReference type="CDD" id="cd02134">
    <property type="entry name" value="KH-II_NusA_rpt1"/>
    <property type="match status" value="1"/>
</dbReference>
<reference evidence="11" key="1">
    <citation type="submission" date="2018-11" db="EMBL/GenBank/DDBJ databases">
        <title>The first complete genome sequence of Mycoplasma iowae strain 695.</title>
        <authorList>
            <person name="Ghanem M."/>
            <person name="El-Gazzar M."/>
        </authorList>
    </citation>
    <scope>NUCLEOTIDE SEQUENCE [LARGE SCALE GENOMIC DNA]</scope>
    <source>
        <strain evidence="11">695</strain>
    </source>
</reference>
<dbReference type="GO" id="GO:0005829">
    <property type="term" value="C:cytosol"/>
    <property type="evidence" value="ECO:0007669"/>
    <property type="project" value="TreeGrafter"/>
</dbReference>